<feature type="transmembrane region" description="Helical" evidence="9">
    <location>
        <begin position="302"/>
        <end position="321"/>
    </location>
</feature>
<comment type="subcellular location">
    <subcellularLocation>
        <location evidence="1">Cell membrane</location>
        <topology evidence="1">Multi-pass membrane protein</topology>
    </subcellularLocation>
</comment>
<gene>
    <name evidence="11" type="ORF">RUM43_009866</name>
</gene>
<evidence type="ECO:0000256" key="6">
    <source>
        <dbReference type="ARBA" id="ARBA00022989"/>
    </source>
</evidence>
<feature type="transmembrane region" description="Helical" evidence="9">
    <location>
        <begin position="158"/>
        <end position="179"/>
    </location>
</feature>
<evidence type="ECO:0000256" key="4">
    <source>
        <dbReference type="ARBA" id="ARBA00022597"/>
    </source>
</evidence>
<feature type="transmembrane region" description="Helical" evidence="9">
    <location>
        <begin position="367"/>
        <end position="394"/>
    </location>
</feature>
<dbReference type="InterPro" id="IPR003663">
    <property type="entry name" value="Sugar/inositol_transpt"/>
</dbReference>
<dbReference type="Pfam" id="PF00083">
    <property type="entry name" value="Sugar_tr"/>
    <property type="match status" value="1"/>
</dbReference>
<dbReference type="SUPFAM" id="SSF103473">
    <property type="entry name" value="MFS general substrate transporter"/>
    <property type="match status" value="1"/>
</dbReference>
<protein>
    <recommendedName>
        <fullName evidence="10">Major facilitator superfamily (MFS) profile domain-containing protein</fullName>
    </recommendedName>
</protein>
<keyword evidence="7 9" id="KW-0472">Membrane</keyword>
<evidence type="ECO:0000256" key="3">
    <source>
        <dbReference type="ARBA" id="ARBA00022475"/>
    </source>
</evidence>
<keyword evidence="4" id="KW-0762">Sugar transport</keyword>
<dbReference type="InterPro" id="IPR005828">
    <property type="entry name" value="MFS_sugar_transport-like"/>
</dbReference>
<evidence type="ECO:0000256" key="2">
    <source>
        <dbReference type="ARBA" id="ARBA00022448"/>
    </source>
</evidence>
<keyword evidence="5 9" id="KW-0812">Transmembrane</keyword>
<dbReference type="PRINTS" id="PR00171">
    <property type="entry name" value="SUGRTRNSPORT"/>
</dbReference>
<dbReference type="NCBIfam" id="TIGR00879">
    <property type="entry name" value="SP"/>
    <property type="match status" value="1"/>
</dbReference>
<dbReference type="GO" id="GO:0051119">
    <property type="term" value="F:sugar transmembrane transporter activity"/>
    <property type="evidence" value="ECO:0007669"/>
    <property type="project" value="InterPro"/>
</dbReference>
<evidence type="ECO:0000313" key="12">
    <source>
        <dbReference type="Proteomes" id="UP001372834"/>
    </source>
</evidence>
<dbReference type="Proteomes" id="UP001372834">
    <property type="component" value="Unassembled WGS sequence"/>
</dbReference>
<evidence type="ECO:0000256" key="8">
    <source>
        <dbReference type="RuleBase" id="RU003346"/>
    </source>
</evidence>
<evidence type="ECO:0000256" key="9">
    <source>
        <dbReference type="SAM" id="Phobius"/>
    </source>
</evidence>
<evidence type="ECO:0000256" key="5">
    <source>
        <dbReference type="ARBA" id="ARBA00022692"/>
    </source>
</evidence>
<keyword evidence="6 9" id="KW-1133">Transmembrane helix</keyword>
<dbReference type="InterPro" id="IPR044775">
    <property type="entry name" value="MFS_ERD6/Tret1-like"/>
</dbReference>
<dbReference type="PANTHER" id="PTHR48021:SF1">
    <property type="entry name" value="GH07001P-RELATED"/>
    <property type="match status" value="1"/>
</dbReference>
<proteinExistence type="inferred from homology"/>
<dbReference type="CDD" id="cd17358">
    <property type="entry name" value="MFS_GLUT6_8_Class3_like"/>
    <property type="match status" value="1"/>
</dbReference>
<evidence type="ECO:0000256" key="1">
    <source>
        <dbReference type="ARBA" id="ARBA00004651"/>
    </source>
</evidence>
<dbReference type="EMBL" id="JAWJWE010000004">
    <property type="protein sequence ID" value="KAK6636208.1"/>
    <property type="molecule type" value="Genomic_DNA"/>
</dbReference>
<feature type="transmembrane region" description="Helical" evidence="9">
    <location>
        <begin position="99"/>
        <end position="119"/>
    </location>
</feature>
<reference evidence="11 12" key="1">
    <citation type="submission" date="2023-10" db="EMBL/GenBank/DDBJ databases">
        <title>Genomes of two closely related lineages of the louse Polyplax serrata with different host specificities.</title>
        <authorList>
            <person name="Martinu J."/>
            <person name="Tarabai H."/>
            <person name="Stefka J."/>
            <person name="Hypsa V."/>
        </authorList>
    </citation>
    <scope>NUCLEOTIDE SEQUENCE [LARGE SCALE GENOMIC DNA]</scope>
    <source>
        <strain evidence="11">HR10_N</strain>
    </source>
</reference>
<dbReference type="Gene3D" id="1.20.1250.20">
    <property type="entry name" value="MFS general substrate transporter like domains"/>
    <property type="match status" value="1"/>
</dbReference>
<accession>A0AAN8S7Q3</accession>
<feature type="transmembrane region" description="Helical" evidence="9">
    <location>
        <begin position="70"/>
        <end position="92"/>
    </location>
</feature>
<feature type="transmembrane region" description="Helical" evidence="9">
    <location>
        <begin position="20"/>
        <end position="39"/>
    </location>
</feature>
<keyword evidence="3" id="KW-1003">Cell membrane</keyword>
<feature type="domain" description="Major facilitator superfamily (MFS) profile" evidence="10">
    <location>
        <begin position="20"/>
        <end position="461"/>
    </location>
</feature>
<feature type="transmembrane region" description="Helical" evidence="9">
    <location>
        <begin position="269"/>
        <end position="290"/>
    </location>
</feature>
<name>A0AAN8S7Q3_POLSC</name>
<feature type="transmembrane region" description="Helical" evidence="9">
    <location>
        <begin position="185"/>
        <end position="203"/>
    </location>
</feature>
<feature type="transmembrane region" description="Helical" evidence="9">
    <location>
        <begin position="432"/>
        <end position="457"/>
    </location>
</feature>
<dbReference type="PANTHER" id="PTHR48021">
    <property type="match status" value="1"/>
</dbReference>
<evidence type="ECO:0000256" key="7">
    <source>
        <dbReference type="ARBA" id="ARBA00023136"/>
    </source>
</evidence>
<comment type="similarity">
    <text evidence="8">Belongs to the major facilitator superfamily. Sugar transporter (TC 2.A.1.1) family.</text>
</comment>
<dbReference type="InterPro" id="IPR036259">
    <property type="entry name" value="MFS_trans_sf"/>
</dbReference>
<sequence>MTVMTEENRQHGNALPQHILTFIVNVVAFAYGATTGWLSNMQPLLQANYTNTNETSPLGADAAPLTSDQISWLGGIYCLGGIIATPSYGYLAKKIGRKYSSLLTGLPFIVTYILILLATNPMMLYVARFAAGLGGGGVSVIAPMYVGETAEVNNRGLLGSYFNLFICLGILSSYIIGAYTTYNILGWYCLSLPTIFVVLWFWLPEAPIYSLLKDRVEEARKSLVKLRGNHHNLVESELTELVASLKESQGDKRMSAKEMLSEPETRKGFIIGGVLMLIQQMSGISPILNYTVAIFQASGSDISPSLAAIIVGALQILGAIAGTMTMERFGRKVLLMVSSIGMAFSLLLMTFFFYLKEINYDPAFMRSIGWIPVTALASYVVEYGLGFGPVPFVIVGEIFKTEAKSAATSFSTFVLWFVAFLLLTYYSDLSEAFGTATCFGLFGLCCILGAVFIYFYVPETKGKSLEQILTELGGKRQTKEEAPLPLVDMDGKNQ</sequence>
<evidence type="ECO:0000259" key="10">
    <source>
        <dbReference type="PROSITE" id="PS50850"/>
    </source>
</evidence>
<dbReference type="PROSITE" id="PS50850">
    <property type="entry name" value="MFS"/>
    <property type="match status" value="1"/>
</dbReference>
<comment type="caution">
    <text evidence="11">The sequence shown here is derived from an EMBL/GenBank/DDBJ whole genome shotgun (WGS) entry which is preliminary data.</text>
</comment>
<keyword evidence="2 8" id="KW-0813">Transport</keyword>
<organism evidence="11 12">
    <name type="scientific">Polyplax serrata</name>
    <name type="common">Common mouse louse</name>
    <dbReference type="NCBI Taxonomy" id="468196"/>
    <lineage>
        <taxon>Eukaryota</taxon>
        <taxon>Metazoa</taxon>
        <taxon>Ecdysozoa</taxon>
        <taxon>Arthropoda</taxon>
        <taxon>Hexapoda</taxon>
        <taxon>Insecta</taxon>
        <taxon>Pterygota</taxon>
        <taxon>Neoptera</taxon>
        <taxon>Paraneoptera</taxon>
        <taxon>Psocodea</taxon>
        <taxon>Troctomorpha</taxon>
        <taxon>Phthiraptera</taxon>
        <taxon>Anoplura</taxon>
        <taxon>Polyplacidae</taxon>
        <taxon>Polyplax</taxon>
    </lineage>
</organism>
<feature type="transmembrane region" description="Helical" evidence="9">
    <location>
        <begin position="406"/>
        <end position="426"/>
    </location>
</feature>
<feature type="transmembrane region" description="Helical" evidence="9">
    <location>
        <begin position="333"/>
        <end position="355"/>
    </location>
</feature>
<dbReference type="FunFam" id="1.20.1250.20:FF:000218">
    <property type="entry name" value="facilitated trehalose transporter Tret1"/>
    <property type="match status" value="1"/>
</dbReference>
<feature type="transmembrane region" description="Helical" evidence="9">
    <location>
        <begin position="125"/>
        <end position="146"/>
    </location>
</feature>
<dbReference type="InterPro" id="IPR050549">
    <property type="entry name" value="MFS_Trehalose_Transporter"/>
</dbReference>
<evidence type="ECO:0000313" key="11">
    <source>
        <dbReference type="EMBL" id="KAK6636208.1"/>
    </source>
</evidence>
<dbReference type="AlphaFoldDB" id="A0AAN8S7Q3"/>
<dbReference type="GO" id="GO:0005886">
    <property type="term" value="C:plasma membrane"/>
    <property type="evidence" value="ECO:0007669"/>
    <property type="project" value="UniProtKB-SubCell"/>
</dbReference>
<dbReference type="InterPro" id="IPR020846">
    <property type="entry name" value="MFS_dom"/>
</dbReference>